<dbReference type="EMBL" id="BTGU01000001">
    <property type="protein sequence ID" value="GMN23516.1"/>
    <property type="molecule type" value="Genomic_DNA"/>
</dbReference>
<dbReference type="InterPro" id="IPR036514">
    <property type="entry name" value="SGNH_hydro_sf"/>
</dbReference>
<dbReference type="GO" id="GO:0016788">
    <property type="term" value="F:hydrolase activity, acting on ester bonds"/>
    <property type="evidence" value="ECO:0007669"/>
    <property type="project" value="InterPro"/>
</dbReference>
<dbReference type="PANTHER" id="PTHR45642:SF120">
    <property type="entry name" value="GDSL-LIKE LIPASE_ACYLHYDROLASE"/>
    <property type="match status" value="1"/>
</dbReference>
<feature type="signal peptide" evidence="2">
    <location>
        <begin position="1"/>
        <end position="20"/>
    </location>
</feature>
<dbReference type="InterPro" id="IPR035669">
    <property type="entry name" value="SGNH_plant_lipase-like"/>
</dbReference>
<dbReference type="Proteomes" id="UP001187192">
    <property type="component" value="Unassembled WGS sequence"/>
</dbReference>
<keyword evidence="4" id="KW-1185">Reference proteome</keyword>
<proteinExistence type="inferred from homology"/>
<dbReference type="SUPFAM" id="SSF52266">
    <property type="entry name" value="SGNH hydrolase"/>
    <property type="match status" value="1"/>
</dbReference>
<name>A0AA88CNK0_FICCA</name>
<comment type="caution">
    <text evidence="3">The sequence shown here is derived from an EMBL/GenBank/DDBJ whole genome shotgun (WGS) entry which is preliminary data.</text>
</comment>
<dbReference type="FunFam" id="3.40.50.1110:FF:000003">
    <property type="entry name" value="GDSL esterase/lipase APG"/>
    <property type="match status" value="1"/>
</dbReference>
<organism evidence="3 4">
    <name type="scientific">Ficus carica</name>
    <name type="common">Common fig</name>
    <dbReference type="NCBI Taxonomy" id="3494"/>
    <lineage>
        <taxon>Eukaryota</taxon>
        <taxon>Viridiplantae</taxon>
        <taxon>Streptophyta</taxon>
        <taxon>Embryophyta</taxon>
        <taxon>Tracheophyta</taxon>
        <taxon>Spermatophyta</taxon>
        <taxon>Magnoliopsida</taxon>
        <taxon>eudicotyledons</taxon>
        <taxon>Gunneridae</taxon>
        <taxon>Pentapetalae</taxon>
        <taxon>rosids</taxon>
        <taxon>fabids</taxon>
        <taxon>Rosales</taxon>
        <taxon>Moraceae</taxon>
        <taxon>Ficeae</taxon>
        <taxon>Ficus</taxon>
    </lineage>
</organism>
<dbReference type="Gene3D" id="3.40.50.1110">
    <property type="entry name" value="SGNH hydrolase"/>
    <property type="match status" value="1"/>
</dbReference>
<protein>
    <recommendedName>
        <fullName evidence="5">GDSL esterase/lipase</fullName>
    </recommendedName>
</protein>
<accession>A0AA88CNK0</accession>
<evidence type="ECO:0000313" key="3">
    <source>
        <dbReference type="EMBL" id="GMN23516.1"/>
    </source>
</evidence>
<dbReference type="InterPro" id="IPR050592">
    <property type="entry name" value="GDSL_lipolytic_enzyme"/>
</dbReference>
<dbReference type="PANTHER" id="PTHR45642">
    <property type="entry name" value="GDSL ESTERASE/LIPASE EXL3"/>
    <property type="match status" value="1"/>
</dbReference>
<dbReference type="CDD" id="cd01837">
    <property type="entry name" value="SGNH_plant_lipase_like"/>
    <property type="match status" value="1"/>
</dbReference>
<evidence type="ECO:0000256" key="1">
    <source>
        <dbReference type="ARBA" id="ARBA00008668"/>
    </source>
</evidence>
<dbReference type="AlphaFoldDB" id="A0AA88CNK0"/>
<sequence length="366" mass="40778">MAPTTMFLIILLHLWTIITSCTCSSASRARLASPKFPAILIFGDSTVDTGNNNYINTLFKGNHYPYGKDFPGHVPTGRFSNGKLVPDFVASMLRIKDTIPPFLHPKLSDDDILTGVSFASGGSGFDELTTVASGVIPVLKQAHYLKEYLVRLERIVGEKKAKKIVKEALVIVSAGTNDFCFNYYDIPTRKIQFNISEYQDFLQERLKTFVKELYDHGCRNIAISGLPPIGCLPIQITAKQESVEDRSCIEDENSDAKTYNLKLAGLLPKIQALLPGSKIVYADIYKPLMDMINRPRKYGFVETKRGCCGTGLVEAGPACNLLTPTCDEAAEYLFWDSIHPSQAACEYLAKYLEKELYTNNSEAYFM</sequence>
<keyword evidence="2" id="KW-0732">Signal</keyword>
<dbReference type="InterPro" id="IPR001087">
    <property type="entry name" value="GDSL"/>
</dbReference>
<dbReference type="Pfam" id="PF00657">
    <property type="entry name" value="Lipase_GDSL"/>
    <property type="match status" value="1"/>
</dbReference>
<evidence type="ECO:0000256" key="2">
    <source>
        <dbReference type="SAM" id="SignalP"/>
    </source>
</evidence>
<evidence type="ECO:0000313" key="4">
    <source>
        <dbReference type="Proteomes" id="UP001187192"/>
    </source>
</evidence>
<comment type="similarity">
    <text evidence="1">Belongs to the 'GDSL' lipolytic enzyme family.</text>
</comment>
<gene>
    <name evidence="3" type="ORF">TIFTF001_000143</name>
</gene>
<feature type="chain" id="PRO_5041721313" description="GDSL esterase/lipase" evidence="2">
    <location>
        <begin position="21"/>
        <end position="366"/>
    </location>
</feature>
<reference evidence="3" key="1">
    <citation type="submission" date="2023-07" db="EMBL/GenBank/DDBJ databases">
        <title>draft genome sequence of fig (Ficus carica).</title>
        <authorList>
            <person name="Takahashi T."/>
            <person name="Nishimura K."/>
        </authorList>
    </citation>
    <scope>NUCLEOTIDE SEQUENCE</scope>
</reference>
<evidence type="ECO:0008006" key="5">
    <source>
        <dbReference type="Google" id="ProtNLM"/>
    </source>
</evidence>